<feature type="chain" id="PRO_5042593818" description="Secreted protein" evidence="1">
    <location>
        <begin position="25"/>
        <end position="211"/>
    </location>
</feature>
<keyword evidence="3" id="KW-1185">Reference proteome</keyword>
<dbReference type="GeneID" id="87882316"/>
<feature type="signal peptide" evidence="1">
    <location>
        <begin position="1"/>
        <end position="24"/>
    </location>
</feature>
<evidence type="ECO:0000313" key="3">
    <source>
        <dbReference type="Proteomes" id="UP001273166"/>
    </source>
</evidence>
<reference evidence="2" key="1">
    <citation type="journal article" date="2023" name="Mol. Phylogenet. Evol.">
        <title>Genome-scale phylogeny and comparative genomics of the fungal order Sordariales.</title>
        <authorList>
            <person name="Hensen N."/>
            <person name="Bonometti L."/>
            <person name="Westerberg I."/>
            <person name="Brannstrom I.O."/>
            <person name="Guillou S."/>
            <person name="Cros-Aarteil S."/>
            <person name="Calhoun S."/>
            <person name="Haridas S."/>
            <person name="Kuo A."/>
            <person name="Mondo S."/>
            <person name="Pangilinan J."/>
            <person name="Riley R."/>
            <person name="LaButti K."/>
            <person name="Andreopoulos B."/>
            <person name="Lipzen A."/>
            <person name="Chen C."/>
            <person name="Yan M."/>
            <person name="Daum C."/>
            <person name="Ng V."/>
            <person name="Clum A."/>
            <person name="Steindorff A."/>
            <person name="Ohm R.A."/>
            <person name="Martin F."/>
            <person name="Silar P."/>
            <person name="Natvig D.O."/>
            <person name="Lalanne C."/>
            <person name="Gautier V."/>
            <person name="Ament-Velasquez S.L."/>
            <person name="Kruys A."/>
            <person name="Hutchinson M.I."/>
            <person name="Powell A.J."/>
            <person name="Barry K."/>
            <person name="Miller A.N."/>
            <person name="Grigoriev I.V."/>
            <person name="Debuchy R."/>
            <person name="Gladieux P."/>
            <person name="Hiltunen Thoren M."/>
            <person name="Johannesson H."/>
        </authorList>
    </citation>
    <scope>NUCLEOTIDE SEQUENCE</scope>
    <source>
        <strain evidence="2">CBS 333.67</strain>
    </source>
</reference>
<dbReference type="EMBL" id="JAUDZG010000006">
    <property type="protein sequence ID" value="KAK3303389.1"/>
    <property type="molecule type" value="Genomic_DNA"/>
</dbReference>
<protein>
    <recommendedName>
        <fullName evidence="4">Secreted protein</fullName>
    </recommendedName>
</protein>
<reference evidence="2" key="2">
    <citation type="submission" date="2023-06" db="EMBL/GenBank/DDBJ databases">
        <authorList>
            <consortium name="Lawrence Berkeley National Laboratory"/>
            <person name="Mondo S.J."/>
            <person name="Hensen N."/>
            <person name="Bonometti L."/>
            <person name="Westerberg I."/>
            <person name="Brannstrom I.O."/>
            <person name="Guillou S."/>
            <person name="Cros-Aarteil S."/>
            <person name="Calhoun S."/>
            <person name="Haridas S."/>
            <person name="Kuo A."/>
            <person name="Pangilinan J."/>
            <person name="Riley R."/>
            <person name="Labutti K."/>
            <person name="Andreopoulos B."/>
            <person name="Lipzen A."/>
            <person name="Chen C."/>
            <person name="Yanf M."/>
            <person name="Daum C."/>
            <person name="Ng V."/>
            <person name="Clum A."/>
            <person name="Steindorff A."/>
            <person name="Ohm R."/>
            <person name="Martin F."/>
            <person name="Silar P."/>
            <person name="Natvig D."/>
            <person name="Lalanne C."/>
            <person name="Gautier V."/>
            <person name="Ament-Velasquez S.L."/>
            <person name="Kruys A."/>
            <person name="Hutchinson M.I."/>
            <person name="Powell A.J."/>
            <person name="Barry K."/>
            <person name="Miller A.N."/>
            <person name="Grigoriev I.V."/>
            <person name="Debuchy R."/>
            <person name="Gladieux P."/>
            <person name="Thoren M.H."/>
            <person name="Johannesson H."/>
        </authorList>
    </citation>
    <scope>NUCLEOTIDE SEQUENCE</scope>
    <source>
        <strain evidence="2">CBS 333.67</strain>
    </source>
</reference>
<accession>A0AAJ0GNT6</accession>
<comment type="caution">
    <text evidence="2">The sequence shown here is derived from an EMBL/GenBank/DDBJ whole genome shotgun (WGS) entry which is preliminary data.</text>
</comment>
<dbReference type="RefSeq" id="XP_062719169.1">
    <property type="nucleotide sequence ID" value="XM_062863487.1"/>
</dbReference>
<gene>
    <name evidence="2" type="ORF">B0T15DRAFT_273208</name>
</gene>
<evidence type="ECO:0000313" key="2">
    <source>
        <dbReference type="EMBL" id="KAK3303389.1"/>
    </source>
</evidence>
<proteinExistence type="predicted"/>
<organism evidence="2 3">
    <name type="scientific">Chaetomium strumarium</name>
    <dbReference type="NCBI Taxonomy" id="1170767"/>
    <lineage>
        <taxon>Eukaryota</taxon>
        <taxon>Fungi</taxon>
        <taxon>Dikarya</taxon>
        <taxon>Ascomycota</taxon>
        <taxon>Pezizomycotina</taxon>
        <taxon>Sordariomycetes</taxon>
        <taxon>Sordariomycetidae</taxon>
        <taxon>Sordariales</taxon>
        <taxon>Chaetomiaceae</taxon>
        <taxon>Chaetomium</taxon>
    </lineage>
</organism>
<evidence type="ECO:0000256" key="1">
    <source>
        <dbReference type="SAM" id="SignalP"/>
    </source>
</evidence>
<evidence type="ECO:0008006" key="4">
    <source>
        <dbReference type="Google" id="ProtNLM"/>
    </source>
</evidence>
<sequence>MASFGSCVCLIQMLGMFFVLYVDSHTAPSSDCDHSLVQPSPPCNRRLLNCRRPKSPRTYVRMAYAMAGNGEYREQKKVVVLRSYVKQSGQRSMKLISKGKWDVLLLTLLPSKSDVLSHSTDPPPGDGFLHELRCRGWDLRTQPRCKLGPTRLSRWSLQESQLSSLCAFTLVSILVPAAPSYLMSDTRSGRRKGGRRFGRKASTQDCLLLAS</sequence>
<keyword evidence="1" id="KW-0732">Signal</keyword>
<name>A0AAJ0GNT6_9PEZI</name>
<dbReference type="Proteomes" id="UP001273166">
    <property type="component" value="Unassembled WGS sequence"/>
</dbReference>
<dbReference type="AlphaFoldDB" id="A0AAJ0GNT6"/>